<sequence>MSGRQQDYLTLRQELLRTNSLYVDPDFPPDNSSLTFNRTPPPGIRNIVWKRPTELSRNPKFIVRNATRFDLDQGYLGNCWFIAGAALVATNKKLLERVVPQDQNFDRNYAGIFHFNFWWYGRWVEVIVDDFLPTDGYRLVYASNREEPNEFWAALLEKAYAKLRGCYEGVDGGKLQDSVVDLTGGISETIDIKDKAQIPVDIYEILWRSWKMNSFLGCSISLPPNVAVSSREVRRPNGLYMGHAYSITALAVIPYQGSNVRLCRLRNPWGRSEWNGDWSDNSYQLRNLSQEARQRLGIVIQDEGEFWIPIDDVLVNFEEIQLIHLQPDAITQGVALEERKRQWNVTVYHDQWIKGVTAGGCGNAPYQDLYWKNPQFSVTLRDVDDADNKPTCTVIISLIEKEQNNKSQIAIGFDVYKLKYPQNKPLDGESAPRNALILKKRSGVYQYNREVTRRFDLTPGTYVIIPSTFRPHEEAEFMLRIYTEKIISSLVLDESNVGEVKPEVKPPSGRDPFRELFLKHAGEDGKLKAKELKEFVLQLSTTELNEPLKFSTETCRSLITMMDRNKSGAVDHEEASKMWKEVKAYRSSRTGRISIADTYNAWRTILSGKAVFQQFDLDGSGTVDTYELDKLFSTLGFPVNRMVQTAIVRRYADRNNKIRLTDFIIVICKLTLMFQIFKDQQVKTGRPDSATFSMNEFLYYTMYC</sequence>
<dbReference type="Proteomes" id="UP000005408">
    <property type="component" value="Unassembled WGS sequence"/>
</dbReference>
<feature type="active site" evidence="6 7">
    <location>
        <position position="243"/>
    </location>
</feature>
<evidence type="ECO:0000313" key="10">
    <source>
        <dbReference type="EnsemblMetazoa" id="G3202.3:cds"/>
    </source>
</evidence>
<dbReference type="Pfam" id="PF01067">
    <property type="entry name" value="Calpain_III"/>
    <property type="match status" value="1"/>
</dbReference>
<dbReference type="GO" id="GO:0004198">
    <property type="term" value="F:calcium-dependent cysteine-type endopeptidase activity"/>
    <property type="evidence" value="ECO:0007669"/>
    <property type="project" value="InterPro"/>
</dbReference>
<evidence type="ECO:0000256" key="5">
    <source>
        <dbReference type="ARBA" id="ARBA00022837"/>
    </source>
</evidence>
<dbReference type="SMART" id="SM00054">
    <property type="entry name" value="EFh"/>
    <property type="match status" value="2"/>
</dbReference>
<dbReference type="SUPFAM" id="SSF49758">
    <property type="entry name" value="Calpain large subunit, middle domain (domain III)"/>
    <property type="match status" value="1"/>
</dbReference>
<dbReference type="SUPFAM" id="SSF54001">
    <property type="entry name" value="Cysteine proteinases"/>
    <property type="match status" value="1"/>
</dbReference>
<name>A0A8W8M6H7_MAGGI</name>
<dbReference type="InterPro" id="IPR011992">
    <property type="entry name" value="EF-hand-dom_pair"/>
</dbReference>
<dbReference type="InterPro" id="IPR036213">
    <property type="entry name" value="Calpain_III_sf"/>
</dbReference>
<dbReference type="FunFam" id="2.60.120.380:FF:000011">
    <property type="entry name" value="Calpain 12"/>
    <property type="match status" value="1"/>
</dbReference>
<keyword evidence="5" id="KW-0106">Calcium</keyword>
<keyword evidence="2 7" id="KW-0645">Protease</keyword>
<evidence type="ECO:0000256" key="6">
    <source>
        <dbReference type="PIRSR" id="PIRSR622684-1"/>
    </source>
</evidence>
<keyword evidence="3 7" id="KW-0378">Hydrolase</keyword>
<dbReference type="EnsemblMetazoa" id="G3202.3">
    <property type="protein sequence ID" value="G3202.3:cds"/>
    <property type="gene ID" value="G3202"/>
</dbReference>
<dbReference type="AlphaFoldDB" id="A0A8W8M6H7"/>
<dbReference type="SUPFAM" id="SSF47473">
    <property type="entry name" value="EF-hand"/>
    <property type="match status" value="1"/>
</dbReference>
<dbReference type="SMART" id="SM00230">
    <property type="entry name" value="CysPc"/>
    <property type="match status" value="1"/>
</dbReference>
<evidence type="ECO:0000256" key="3">
    <source>
        <dbReference type="ARBA" id="ARBA00022801"/>
    </source>
</evidence>
<dbReference type="Gene3D" id="3.90.70.10">
    <property type="entry name" value="Cysteine proteinases"/>
    <property type="match status" value="1"/>
</dbReference>
<dbReference type="CDD" id="cd00044">
    <property type="entry name" value="CysPc"/>
    <property type="match status" value="1"/>
</dbReference>
<feature type="active site" evidence="6 7">
    <location>
        <position position="267"/>
    </location>
</feature>
<proteinExistence type="inferred from homology"/>
<dbReference type="InterPro" id="IPR002048">
    <property type="entry name" value="EF_hand_dom"/>
</dbReference>
<evidence type="ECO:0000256" key="7">
    <source>
        <dbReference type="PROSITE-ProRule" id="PRU00239"/>
    </source>
</evidence>
<dbReference type="CDD" id="cd00214">
    <property type="entry name" value="Calpain_III"/>
    <property type="match status" value="1"/>
</dbReference>
<keyword evidence="11" id="KW-1185">Reference proteome</keyword>
<dbReference type="PROSITE" id="PS50222">
    <property type="entry name" value="EF_HAND_2"/>
    <property type="match status" value="2"/>
</dbReference>
<dbReference type="PROSITE" id="PS00139">
    <property type="entry name" value="THIOL_PROTEASE_CYS"/>
    <property type="match status" value="1"/>
</dbReference>
<dbReference type="InterPro" id="IPR001300">
    <property type="entry name" value="Peptidase_C2_calpain_cat"/>
</dbReference>
<dbReference type="InterPro" id="IPR018247">
    <property type="entry name" value="EF_Hand_1_Ca_BS"/>
</dbReference>
<dbReference type="InterPro" id="IPR022684">
    <property type="entry name" value="Calpain_cysteine_protease"/>
</dbReference>
<dbReference type="InterPro" id="IPR038765">
    <property type="entry name" value="Papain-like_cys_pep_sf"/>
</dbReference>
<dbReference type="GO" id="GO:0006508">
    <property type="term" value="P:proteolysis"/>
    <property type="evidence" value="ECO:0007669"/>
    <property type="project" value="UniProtKB-KW"/>
</dbReference>
<feature type="active site" evidence="6 7">
    <location>
        <position position="79"/>
    </location>
</feature>
<evidence type="ECO:0008006" key="12">
    <source>
        <dbReference type="Google" id="ProtNLM"/>
    </source>
</evidence>
<organism evidence="10 11">
    <name type="scientific">Magallana gigas</name>
    <name type="common">Pacific oyster</name>
    <name type="synonym">Crassostrea gigas</name>
    <dbReference type="NCBI Taxonomy" id="29159"/>
    <lineage>
        <taxon>Eukaryota</taxon>
        <taxon>Metazoa</taxon>
        <taxon>Spiralia</taxon>
        <taxon>Lophotrochozoa</taxon>
        <taxon>Mollusca</taxon>
        <taxon>Bivalvia</taxon>
        <taxon>Autobranchia</taxon>
        <taxon>Pteriomorphia</taxon>
        <taxon>Ostreida</taxon>
        <taxon>Ostreoidea</taxon>
        <taxon>Ostreidae</taxon>
        <taxon>Magallana</taxon>
    </lineage>
</organism>
<keyword evidence="4 7" id="KW-0788">Thiol protease</keyword>
<dbReference type="PROSITE" id="PS00018">
    <property type="entry name" value="EF_HAND_1"/>
    <property type="match status" value="1"/>
</dbReference>
<dbReference type="SMART" id="SM00720">
    <property type="entry name" value="calpain_III"/>
    <property type="match status" value="1"/>
</dbReference>
<dbReference type="FunFam" id="3.90.70.10:FF:000114">
    <property type="entry name" value="Calpain a"/>
    <property type="match status" value="1"/>
</dbReference>
<dbReference type="PANTHER" id="PTHR10183:SF433">
    <property type="entry name" value="CALPAIN-A-RELATED"/>
    <property type="match status" value="1"/>
</dbReference>
<evidence type="ECO:0000313" key="11">
    <source>
        <dbReference type="Proteomes" id="UP000005408"/>
    </source>
</evidence>
<dbReference type="GO" id="GO:0005509">
    <property type="term" value="F:calcium ion binding"/>
    <property type="evidence" value="ECO:0007669"/>
    <property type="project" value="InterPro"/>
</dbReference>
<protein>
    <recommendedName>
        <fullName evidence="12">Calpain-9</fullName>
    </recommendedName>
</protein>
<dbReference type="Pfam" id="PF13202">
    <property type="entry name" value="EF-hand_5"/>
    <property type="match status" value="1"/>
</dbReference>
<dbReference type="Gene3D" id="1.10.238.10">
    <property type="entry name" value="EF-hand"/>
    <property type="match status" value="1"/>
</dbReference>
<reference evidence="10" key="1">
    <citation type="submission" date="2022-08" db="UniProtKB">
        <authorList>
            <consortium name="EnsemblMetazoa"/>
        </authorList>
    </citation>
    <scope>IDENTIFICATION</scope>
    <source>
        <strain evidence="10">05x7-T-G4-1.051#20</strain>
    </source>
</reference>
<dbReference type="PROSITE" id="PS50203">
    <property type="entry name" value="CALPAIN_CAT"/>
    <property type="match status" value="1"/>
</dbReference>
<comment type="similarity">
    <text evidence="1">Belongs to the peptidase C2 family.</text>
</comment>
<accession>A0A8W8M6H7</accession>
<dbReference type="InterPro" id="IPR033883">
    <property type="entry name" value="C2_III"/>
</dbReference>
<dbReference type="InterPro" id="IPR022682">
    <property type="entry name" value="Calpain_domain_III"/>
</dbReference>
<feature type="domain" description="EF-hand" evidence="9">
    <location>
        <begin position="550"/>
        <end position="585"/>
    </location>
</feature>
<dbReference type="Gene3D" id="2.60.120.380">
    <property type="match status" value="1"/>
</dbReference>
<dbReference type="GO" id="GO:0005737">
    <property type="term" value="C:cytoplasm"/>
    <property type="evidence" value="ECO:0007669"/>
    <property type="project" value="TreeGrafter"/>
</dbReference>
<feature type="domain" description="Calpain catalytic" evidence="8">
    <location>
        <begin position="21"/>
        <end position="326"/>
    </location>
</feature>
<dbReference type="PANTHER" id="PTHR10183">
    <property type="entry name" value="CALPAIN"/>
    <property type="match status" value="1"/>
</dbReference>
<evidence type="ECO:0000259" key="8">
    <source>
        <dbReference type="PROSITE" id="PS50203"/>
    </source>
</evidence>
<dbReference type="InterPro" id="IPR022683">
    <property type="entry name" value="Calpain_III"/>
</dbReference>
<evidence type="ECO:0000259" key="9">
    <source>
        <dbReference type="PROSITE" id="PS50222"/>
    </source>
</evidence>
<evidence type="ECO:0000256" key="1">
    <source>
        <dbReference type="ARBA" id="ARBA00007623"/>
    </source>
</evidence>
<evidence type="ECO:0000256" key="4">
    <source>
        <dbReference type="ARBA" id="ARBA00022807"/>
    </source>
</evidence>
<dbReference type="PRINTS" id="PR00704">
    <property type="entry name" value="CALPAIN"/>
</dbReference>
<feature type="domain" description="EF-hand" evidence="9">
    <location>
        <begin position="603"/>
        <end position="638"/>
    </location>
</feature>
<dbReference type="CDD" id="cd16182">
    <property type="entry name" value="EFh_PEF_Group_II_CAPN_like"/>
    <property type="match status" value="1"/>
</dbReference>
<dbReference type="InterPro" id="IPR000169">
    <property type="entry name" value="Pept_cys_AS"/>
</dbReference>
<evidence type="ECO:0000256" key="2">
    <source>
        <dbReference type="ARBA" id="ARBA00022670"/>
    </source>
</evidence>
<dbReference type="Pfam" id="PF00648">
    <property type="entry name" value="Peptidase_C2"/>
    <property type="match status" value="1"/>
</dbReference>